<dbReference type="AlphaFoldDB" id="A0A369CAR4"/>
<dbReference type="OrthoDB" id="3078238at2"/>
<gene>
    <name evidence="1" type="ORF">DFQ59_10386</name>
</gene>
<dbReference type="RefSeq" id="WP_114279311.1">
    <property type="nucleotide sequence ID" value="NZ_QPJY01000003.1"/>
</dbReference>
<evidence type="ECO:0000313" key="1">
    <source>
        <dbReference type="EMBL" id="RCX31122.1"/>
    </source>
</evidence>
<dbReference type="GO" id="GO:0016746">
    <property type="term" value="F:acyltransferase activity"/>
    <property type="evidence" value="ECO:0007669"/>
    <property type="project" value="InterPro"/>
</dbReference>
<dbReference type="Proteomes" id="UP000252707">
    <property type="component" value="Unassembled WGS sequence"/>
</dbReference>
<dbReference type="Gene3D" id="3.40.47.10">
    <property type="match status" value="1"/>
</dbReference>
<evidence type="ECO:0000313" key="2">
    <source>
        <dbReference type="Proteomes" id="UP000252707"/>
    </source>
</evidence>
<proteinExistence type="predicted"/>
<accession>A0A369CAR4</accession>
<comment type="caution">
    <text evidence="1">The sequence shown here is derived from an EMBL/GenBank/DDBJ whole genome shotgun (WGS) entry which is preliminary data.</text>
</comment>
<dbReference type="InterPro" id="IPR016039">
    <property type="entry name" value="Thiolase-like"/>
</dbReference>
<protein>
    <submittedName>
        <fullName evidence="1">3-oxoacyl-[acyl-carrier-protein] synthase-1</fullName>
    </submittedName>
</protein>
<name>A0A369CAR4_9GAMM</name>
<organism evidence="1 2">
    <name type="scientific">Thioalbus denitrificans</name>
    <dbReference type="NCBI Taxonomy" id="547122"/>
    <lineage>
        <taxon>Bacteria</taxon>
        <taxon>Pseudomonadati</taxon>
        <taxon>Pseudomonadota</taxon>
        <taxon>Gammaproteobacteria</taxon>
        <taxon>Chromatiales</taxon>
        <taxon>Ectothiorhodospiraceae</taxon>
        <taxon>Thioalbus</taxon>
    </lineage>
</organism>
<sequence length="341" mass="36397">MSAKPIAIRGTGLVTSVGLSAPAACAAIRARISNPTETRFIDSGGEWVMAHQVPLEKAWRGLAKLARMAALAIAECLDRIPTEQWREVPLLLCVAERERPGRLDGLDDRLFADIGQVLGARFAPDSGIIAHGRVGAVIALMHARRLIYEKGHRQVLVAATDSLVTWPTLGVYDAGERLLTPRNSNGFMPGEAGGALLVGRPRGGPELVCTGLGLGTEAAHIDSEEPLRADGLTQAIQNALADAPCRMHDLDYRITDLSGEQYYFKEAALALSRTLRRRKEAFDLWHPAECIGETGATAGAAVIAVADAACRKGYTPGPAILAHMANDHGHRGAAVLQFRVA</sequence>
<dbReference type="SUPFAM" id="SSF53901">
    <property type="entry name" value="Thiolase-like"/>
    <property type="match status" value="2"/>
</dbReference>
<dbReference type="NCBIfam" id="NF004798">
    <property type="entry name" value="PRK06147.1"/>
    <property type="match status" value="1"/>
</dbReference>
<reference evidence="1 2" key="1">
    <citation type="submission" date="2018-07" db="EMBL/GenBank/DDBJ databases">
        <title>Genomic Encyclopedia of Type Strains, Phase IV (KMG-IV): sequencing the most valuable type-strain genomes for metagenomic binning, comparative biology and taxonomic classification.</title>
        <authorList>
            <person name="Goeker M."/>
        </authorList>
    </citation>
    <scope>NUCLEOTIDE SEQUENCE [LARGE SCALE GENOMIC DNA]</scope>
    <source>
        <strain evidence="1 2">DSM 26407</strain>
    </source>
</reference>
<keyword evidence="2" id="KW-1185">Reference proteome</keyword>
<dbReference type="EMBL" id="QPJY01000003">
    <property type="protein sequence ID" value="RCX31122.1"/>
    <property type="molecule type" value="Genomic_DNA"/>
</dbReference>